<dbReference type="EMBL" id="AFWA02000004">
    <property type="protein sequence ID" value="EMR10185.1"/>
    <property type="molecule type" value="Genomic_DNA"/>
</dbReference>
<name>M7P8J4_PNEMU</name>
<gene>
    <name evidence="3" type="ORF">PNEG_01459</name>
</gene>
<evidence type="ECO:0000313" key="3">
    <source>
        <dbReference type="EMBL" id="EMR10185.1"/>
    </source>
</evidence>
<feature type="region of interest" description="Disordered" evidence="1">
    <location>
        <begin position="511"/>
        <end position="530"/>
    </location>
</feature>
<dbReference type="CDD" id="cd17716">
    <property type="entry name" value="BRCT_microcephalin_rpt1"/>
    <property type="match status" value="1"/>
</dbReference>
<dbReference type="HOGENOM" id="CLU_476606_0_0_1"/>
<feature type="compositionally biased region" description="Low complexity" evidence="1">
    <location>
        <begin position="25"/>
        <end position="41"/>
    </location>
</feature>
<comment type="caution">
    <text evidence="3">The sequence shown here is derived from an EMBL/GenBank/DDBJ whole genome shotgun (WGS) entry which is preliminary data.</text>
</comment>
<sequence>MQTQEIVEDSIKAAKTPLKATGNPSKTSFRTSSTVSSCSNTPRRLTTPARRSATRVPFQNMSLNEEPERGGCDAQKRLLSTPALRIARPLRHRTTRSSGTSETKNPKNNGNLDVLCEKRKQEKREKQNKIVSVTSSPSKNQTTLRLKRSSMITSAGHSTEEKVSFQINSNKEKGKEDLNDGRENYLKTKSCINPQTKTQLKTYLPQTNLQKKSVNKGKKEIDNKTSNMKEGFSMPVKPKKQTSNDMKLEDFLCSNKKTNIINESSFKYQETYSLDNSDPHALHTPESYKNTYHVDDKTYIYQPMVLTAKLSNMRITTPSHCRDILVPITSHYSSSDSESEYELMDKDANKLFQSIPNSSLNSSALIKESKPLGHVIAYLDIKAMDNNDASLSFKCILTELGAMIKEKWNWSVPSADMLIRMDDAYGFQSIGITHVIWRSGSTKILEKVKAANDYLEKINEPRKIHCVGINWIMKCEEEDRHVDETNYLINLDLDTFSYNKRRSMEPRALTPTLSNSIMSPSEKKPSIPKTALPKPFTELERCSLIAAKKKIDFHKPIVSSPLARKCWTISSE</sequence>
<dbReference type="InterPro" id="IPR036420">
    <property type="entry name" value="BRCT_dom_sf"/>
</dbReference>
<dbReference type="InterPro" id="IPR001357">
    <property type="entry name" value="BRCT_dom"/>
</dbReference>
<evidence type="ECO:0000259" key="2">
    <source>
        <dbReference type="PROSITE" id="PS50172"/>
    </source>
</evidence>
<evidence type="ECO:0000313" key="4">
    <source>
        <dbReference type="Proteomes" id="UP000011958"/>
    </source>
</evidence>
<keyword evidence="4" id="KW-1185">Reference proteome</keyword>
<feature type="compositionally biased region" description="Basic and acidic residues" evidence="1">
    <location>
        <begin position="115"/>
        <end position="128"/>
    </location>
</feature>
<dbReference type="VEuPathDB" id="FungiDB:PNEG_01459"/>
<dbReference type="STRING" id="1069680.M7P8J4"/>
<dbReference type="Proteomes" id="UP000011958">
    <property type="component" value="Unassembled WGS sequence"/>
</dbReference>
<dbReference type="eggNOG" id="ENOG502RS1S">
    <property type="taxonomic scope" value="Eukaryota"/>
</dbReference>
<dbReference type="AlphaFoldDB" id="M7P8J4"/>
<dbReference type="PROSITE" id="PS50172">
    <property type="entry name" value="BRCT"/>
    <property type="match status" value="1"/>
</dbReference>
<evidence type="ECO:0000256" key="1">
    <source>
        <dbReference type="SAM" id="MobiDB-lite"/>
    </source>
</evidence>
<dbReference type="RefSeq" id="XP_007873399.1">
    <property type="nucleotide sequence ID" value="XM_007875208.2"/>
</dbReference>
<dbReference type="SUPFAM" id="SSF52113">
    <property type="entry name" value="BRCT domain"/>
    <property type="match status" value="1"/>
</dbReference>
<protein>
    <recommendedName>
        <fullName evidence="2">BRCT domain-containing protein</fullName>
    </recommendedName>
</protein>
<reference evidence="4" key="1">
    <citation type="journal article" date="2016" name="Nat. Commun.">
        <title>Genome analysis of three Pneumocystis species reveals adaptation mechanisms to life exclusively in mammalian hosts.</title>
        <authorList>
            <person name="Ma L."/>
            <person name="Chen Z."/>
            <person name="Huang D.W."/>
            <person name="Kutty G."/>
            <person name="Ishihara M."/>
            <person name="Wang H."/>
            <person name="Abouelleil A."/>
            <person name="Bishop L."/>
            <person name="Davey E."/>
            <person name="Deng R."/>
            <person name="Deng X."/>
            <person name="Fan L."/>
            <person name="Fantoni G."/>
            <person name="Fitzgerald M."/>
            <person name="Gogineni E."/>
            <person name="Goldberg J.M."/>
            <person name="Handley G."/>
            <person name="Hu X."/>
            <person name="Huber C."/>
            <person name="Jiao X."/>
            <person name="Jones K."/>
            <person name="Levin J.Z."/>
            <person name="Liu Y."/>
            <person name="Macdonald P."/>
            <person name="Melnikov A."/>
            <person name="Raley C."/>
            <person name="Sassi M."/>
            <person name="Sherman B.T."/>
            <person name="Song X."/>
            <person name="Sykes S."/>
            <person name="Tran B."/>
            <person name="Walsh L."/>
            <person name="Xia Y."/>
            <person name="Yang J."/>
            <person name="Young S."/>
            <person name="Zeng Q."/>
            <person name="Zheng X."/>
            <person name="Stephens R."/>
            <person name="Nusbaum C."/>
            <person name="Birren B.W."/>
            <person name="Azadi P."/>
            <person name="Lempicki R.A."/>
            <person name="Cuomo C.A."/>
            <person name="Kovacs J.A."/>
        </authorList>
    </citation>
    <scope>NUCLEOTIDE SEQUENCE [LARGE SCALE GENOMIC DNA]</scope>
    <source>
        <strain evidence="4">B123</strain>
    </source>
</reference>
<proteinExistence type="predicted"/>
<feature type="compositionally biased region" description="Polar residues" evidence="1">
    <location>
        <begin position="129"/>
        <end position="157"/>
    </location>
</feature>
<feature type="region of interest" description="Disordered" evidence="1">
    <location>
        <begin position="1"/>
        <end position="50"/>
    </location>
</feature>
<dbReference type="GeneID" id="19895156"/>
<accession>M7P8J4</accession>
<feature type="region of interest" description="Disordered" evidence="1">
    <location>
        <begin position="88"/>
        <end position="163"/>
    </location>
</feature>
<organism evidence="3 4">
    <name type="scientific">Pneumocystis murina (strain B123)</name>
    <name type="common">Mouse pneumocystis pneumonia agent</name>
    <name type="synonym">Pneumocystis carinii f. sp. muris</name>
    <dbReference type="NCBI Taxonomy" id="1069680"/>
    <lineage>
        <taxon>Eukaryota</taxon>
        <taxon>Fungi</taxon>
        <taxon>Dikarya</taxon>
        <taxon>Ascomycota</taxon>
        <taxon>Taphrinomycotina</taxon>
        <taxon>Pneumocystomycetes</taxon>
        <taxon>Pneumocystaceae</taxon>
        <taxon>Pneumocystis</taxon>
    </lineage>
</organism>
<dbReference type="Gene3D" id="3.40.50.10190">
    <property type="entry name" value="BRCT domain"/>
    <property type="match status" value="1"/>
</dbReference>
<feature type="compositionally biased region" description="Polar residues" evidence="1">
    <location>
        <begin position="96"/>
        <end position="111"/>
    </location>
</feature>
<dbReference type="OrthoDB" id="5382703at2759"/>
<feature type="domain" description="BRCT" evidence="2">
    <location>
        <begin position="433"/>
        <end position="489"/>
    </location>
</feature>